<evidence type="ECO:0000256" key="3">
    <source>
        <dbReference type="SAM" id="MobiDB-lite"/>
    </source>
</evidence>
<organism evidence="4 5">
    <name type="scientific">Pythium oligandrum</name>
    <name type="common">Mycoparasitic fungus</name>
    <dbReference type="NCBI Taxonomy" id="41045"/>
    <lineage>
        <taxon>Eukaryota</taxon>
        <taxon>Sar</taxon>
        <taxon>Stramenopiles</taxon>
        <taxon>Oomycota</taxon>
        <taxon>Peronosporomycetes</taxon>
        <taxon>Pythiales</taxon>
        <taxon>Pythiaceae</taxon>
        <taxon>Pythium</taxon>
    </lineage>
</organism>
<feature type="compositionally biased region" description="Basic and acidic residues" evidence="3">
    <location>
        <begin position="512"/>
        <end position="537"/>
    </location>
</feature>
<dbReference type="InterPro" id="IPR039902">
    <property type="entry name" value="CCDC148/CCDC112"/>
</dbReference>
<feature type="region of interest" description="Disordered" evidence="3">
    <location>
        <begin position="577"/>
        <end position="697"/>
    </location>
</feature>
<sequence>MPTMRRTRDNIALGGQQAQRLQQLRDASEDHIHQTHLLRESEPLPPSGSLGIDGNGRSSRTSRTVEAIIEQRTHEKSEEEGGGTAARFREKIRKARGGIQTERSEERPRYATNTAPMARVRQRIVAIRRPGNKEYGGGRRLTKEEIEWFEKQRQFTQRIGVMEKECSSWWQQFYSSAGISTTDRANETWALTQSIQKQLEECDKARHDDTKVLYARLRGLRDKTDAVSHTIAQMRDGKEPAVNLQVLMDELEQSLGQLRRTQRVRYDEYVVEEKMLERDLSQMLEKLDEWDSERIQLATTSQSKAPQRRLAPSSSKEQLDRSPPHSPLENKQQEEAFIPSQEDEEDLVKRVRRLNDRILQSGGLRGGWDERDHAVFASTLVKCGLTDEILMANYLPPSSNQDDFPHGSPLPTNDYESQVARFVRKCTKAVVTRTSNAVRQHLEWYIGHLQLVQDKKDAIQQWKERKKVERQQVIAQGVDCITDQGDSINLPGGTEEEKDLVARQRKLELEAKSREKKNQQLAEWKEEKARKEREKAEQLAAQRQRREGMEAKKRQELLEKKQQIMLYKLQKEQDTALLQRKSPLTSSSSPAKSPESQEELQERSRKAIELAKSKRAKLQALEERRLKQQELPARPKSVIRRTSGTRSQEGSPTDTSESTLLRPTKTFEARNLSKPDLKRQEKLRERQGAHDGYFPGAGMTSDVKIKSFGHIPIAPRAVPAWRRNI</sequence>
<dbReference type="AlphaFoldDB" id="A0A8K1C464"/>
<dbReference type="Proteomes" id="UP000794436">
    <property type="component" value="Unassembled WGS sequence"/>
</dbReference>
<feature type="compositionally biased region" description="Basic and acidic residues" evidence="3">
    <location>
        <begin position="26"/>
        <end position="42"/>
    </location>
</feature>
<feature type="region of interest" description="Disordered" evidence="3">
    <location>
        <begin position="298"/>
        <end position="345"/>
    </location>
</feature>
<evidence type="ECO:0000313" key="4">
    <source>
        <dbReference type="EMBL" id="TMW56119.1"/>
    </source>
</evidence>
<evidence type="ECO:0000256" key="1">
    <source>
        <dbReference type="ARBA" id="ARBA00023054"/>
    </source>
</evidence>
<feature type="compositionally biased region" description="Basic and acidic residues" evidence="3">
    <location>
        <begin position="665"/>
        <end position="689"/>
    </location>
</feature>
<protein>
    <submittedName>
        <fullName evidence="4">Uncharacterized protein</fullName>
    </submittedName>
</protein>
<feature type="compositionally biased region" description="Low complexity" evidence="3">
    <location>
        <begin position="582"/>
        <end position="594"/>
    </location>
</feature>
<feature type="compositionally biased region" description="Low complexity" evidence="3">
    <location>
        <begin position="12"/>
        <end position="25"/>
    </location>
</feature>
<feature type="compositionally biased region" description="Polar residues" evidence="3">
    <location>
        <begin position="640"/>
        <end position="661"/>
    </location>
</feature>
<dbReference type="OrthoDB" id="2152435at2759"/>
<feature type="region of interest" description="Disordered" evidence="3">
    <location>
        <begin position="1"/>
        <end position="62"/>
    </location>
</feature>
<feature type="compositionally biased region" description="Basic and acidic residues" evidence="3">
    <location>
        <begin position="544"/>
        <end position="554"/>
    </location>
</feature>
<keyword evidence="5" id="KW-1185">Reference proteome</keyword>
<feature type="compositionally biased region" description="Basic and acidic residues" evidence="3">
    <location>
        <begin position="600"/>
        <end position="612"/>
    </location>
</feature>
<gene>
    <name evidence="4" type="ORF">Poli38472_008767</name>
</gene>
<reference evidence="4" key="1">
    <citation type="submission" date="2019-03" db="EMBL/GenBank/DDBJ databases">
        <title>Long read genome sequence of the mycoparasitic Pythium oligandrum ATCC 38472 isolated from sugarbeet rhizosphere.</title>
        <authorList>
            <person name="Gaulin E."/>
        </authorList>
    </citation>
    <scope>NUCLEOTIDE SEQUENCE</scope>
    <source>
        <strain evidence="4">ATCC 38472_TT</strain>
    </source>
</reference>
<evidence type="ECO:0000256" key="2">
    <source>
        <dbReference type="SAM" id="Coils"/>
    </source>
</evidence>
<dbReference type="PANTHER" id="PTHR21549">
    <property type="entry name" value="MUTATED IN BLADDER CANCER 1"/>
    <property type="match status" value="1"/>
</dbReference>
<dbReference type="PANTHER" id="PTHR21549:SF0">
    <property type="entry name" value="COILED-COIL DOMAIN-CONTAINING PROTEIN 112"/>
    <property type="match status" value="1"/>
</dbReference>
<accession>A0A8K1C464</accession>
<evidence type="ECO:0000313" key="5">
    <source>
        <dbReference type="Proteomes" id="UP000794436"/>
    </source>
</evidence>
<dbReference type="EMBL" id="SPLM01000146">
    <property type="protein sequence ID" value="TMW56119.1"/>
    <property type="molecule type" value="Genomic_DNA"/>
</dbReference>
<comment type="caution">
    <text evidence="4">The sequence shown here is derived from an EMBL/GenBank/DDBJ whole genome shotgun (WGS) entry which is preliminary data.</text>
</comment>
<feature type="coiled-coil region" evidence="2">
    <location>
        <begin position="241"/>
        <end position="293"/>
    </location>
</feature>
<proteinExistence type="predicted"/>
<keyword evidence="1 2" id="KW-0175">Coiled coil</keyword>
<feature type="region of interest" description="Disordered" evidence="3">
    <location>
        <begin position="512"/>
        <end position="554"/>
    </location>
</feature>
<name>A0A8K1C464_PYTOL</name>